<keyword evidence="4 9" id="KW-0378">Hydrolase</keyword>
<keyword evidence="5" id="KW-0862">Zinc</keyword>
<evidence type="ECO:0000256" key="3">
    <source>
        <dbReference type="ARBA" id="ARBA00022723"/>
    </source>
</evidence>
<dbReference type="InterPro" id="IPR041636">
    <property type="entry name" value="RNase_J_C"/>
</dbReference>
<dbReference type="GO" id="GO:0016787">
    <property type="term" value="F:hydrolase activity"/>
    <property type="evidence" value="ECO:0007669"/>
    <property type="project" value="UniProtKB-KW"/>
</dbReference>
<dbReference type="InterPro" id="IPR036866">
    <property type="entry name" value="RibonucZ/Hydroxyglut_hydro"/>
</dbReference>
<evidence type="ECO:0000256" key="1">
    <source>
        <dbReference type="ARBA" id="ARBA00022490"/>
    </source>
</evidence>
<evidence type="ECO:0000313" key="9">
    <source>
        <dbReference type="EMBL" id="MDM8195649.1"/>
    </source>
</evidence>
<dbReference type="Pfam" id="PF22505">
    <property type="entry name" value="RNase_J_b_CASP"/>
    <property type="match status" value="1"/>
</dbReference>
<keyword evidence="10" id="KW-1185">Reference proteome</keyword>
<keyword evidence="1" id="KW-0963">Cytoplasm</keyword>
<keyword evidence="2" id="KW-0540">Nuclease</keyword>
<dbReference type="PANTHER" id="PTHR43694:SF1">
    <property type="entry name" value="RIBONUCLEASE J"/>
    <property type="match status" value="1"/>
</dbReference>
<name>A0ABT7UHM4_9FIRM</name>
<protein>
    <submittedName>
        <fullName evidence="9">Ribonuclease J</fullName>
        <ecNumber evidence="9">3.1.-.-</ecNumber>
    </submittedName>
</protein>
<evidence type="ECO:0000259" key="8">
    <source>
        <dbReference type="SMART" id="SM00849"/>
    </source>
</evidence>
<dbReference type="InterPro" id="IPR055132">
    <property type="entry name" value="RNase_J_b_CASP"/>
</dbReference>
<keyword evidence="6" id="KW-0269">Exonuclease</keyword>
<evidence type="ECO:0000256" key="7">
    <source>
        <dbReference type="ARBA" id="ARBA00022884"/>
    </source>
</evidence>
<accession>A0ABT7UHM4</accession>
<dbReference type="Gene3D" id="3.10.20.580">
    <property type="match status" value="1"/>
</dbReference>
<keyword evidence="3" id="KW-0479">Metal-binding</keyword>
<dbReference type="Proteomes" id="UP001529275">
    <property type="component" value="Unassembled WGS sequence"/>
</dbReference>
<reference evidence="10" key="1">
    <citation type="submission" date="2023-06" db="EMBL/GenBank/DDBJ databases">
        <title>Identification and characterization of horizontal gene transfer across gut microbiota members of farm animals based on homology search.</title>
        <authorList>
            <person name="Zeman M."/>
            <person name="Kubasova T."/>
            <person name="Jahodarova E."/>
            <person name="Nykrynova M."/>
            <person name="Rychlik I."/>
        </authorList>
    </citation>
    <scope>NUCLEOTIDE SEQUENCE [LARGE SCALE GENOMIC DNA]</scope>
    <source>
        <strain evidence="10">ET341</strain>
    </source>
</reference>
<dbReference type="InterPro" id="IPR042173">
    <property type="entry name" value="RNase_J_2"/>
</dbReference>
<gene>
    <name evidence="9" type="ORF">QUV98_04885</name>
</gene>
<evidence type="ECO:0000256" key="5">
    <source>
        <dbReference type="ARBA" id="ARBA00022833"/>
    </source>
</evidence>
<dbReference type="SUPFAM" id="SSF56281">
    <property type="entry name" value="Metallo-hydrolase/oxidoreductase"/>
    <property type="match status" value="1"/>
</dbReference>
<dbReference type="Gene3D" id="3.40.50.10710">
    <property type="entry name" value="Metallo-hydrolase/oxidoreductase"/>
    <property type="match status" value="1"/>
</dbReference>
<comment type="caution">
    <text evidence="9">The sequence shown here is derived from an EMBL/GenBank/DDBJ whole genome shotgun (WGS) entry which is preliminary data.</text>
</comment>
<organism evidence="9 10">
    <name type="scientific">Massilimicrobiota timonensis</name>
    <dbReference type="NCBI Taxonomy" id="1776392"/>
    <lineage>
        <taxon>Bacteria</taxon>
        <taxon>Bacillati</taxon>
        <taxon>Bacillota</taxon>
        <taxon>Erysipelotrichia</taxon>
        <taxon>Erysipelotrichales</taxon>
        <taxon>Erysipelotrichaceae</taxon>
        <taxon>Massilimicrobiota</taxon>
    </lineage>
</organism>
<dbReference type="SMART" id="SM00849">
    <property type="entry name" value="Lactamase_B"/>
    <property type="match status" value="1"/>
</dbReference>
<dbReference type="InterPro" id="IPR004613">
    <property type="entry name" value="RNase_J"/>
</dbReference>
<proteinExistence type="predicted"/>
<dbReference type="CDD" id="cd07714">
    <property type="entry name" value="RNaseJ_MBL-fold"/>
    <property type="match status" value="1"/>
</dbReference>
<evidence type="ECO:0000256" key="4">
    <source>
        <dbReference type="ARBA" id="ARBA00022801"/>
    </source>
</evidence>
<dbReference type="Pfam" id="PF12706">
    <property type="entry name" value="Lactamase_B_2"/>
    <property type="match status" value="1"/>
</dbReference>
<dbReference type="NCBIfam" id="TIGR00649">
    <property type="entry name" value="MG423"/>
    <property type="match status" value="1"/>
</dbReference>
<evidence type="ECO:0000256" key="2">
    <source>
        <dbReference type="ARBA" id="ARBA00022722"/>
    </source>
</evidence>
<evidence type="ECO:0000256" key="6">
    <source>
        <dbReference type="ARBA" id="ARBA00022839"/>
    </source>
</evidence>
<dbReference type="EC" id="3.1.-.-" evidence="9"/>
<dbReference type="Pfam" id="PF17770">
    <property type="entry name" value="RNase_J_C"/>
    <property type="match status" value="1"/>
</dbReference>
<dbReference type="Gene3D" id="3.60.15.10">
    <property type="entry name" value="Ribonuclease Z/Hydroxyacylglutathione hydrolase-like"/>
    <property type="match status" value="1"/>
</dbReference>
<dbReference type="InterPro" id="IPR011108">
    <property type="entry name" value="RMMBL"/>
</dbReference>
<sequence>MKRKGEKMKNDVIKFIPMGGQAEMGKSMYCFEINDKIFIIDSGFRFPDSDKLGVDIIIPSFTYLEERADQVAAIIITHGHDDAMAALPYLLQSIHAPVYAPQLTALLIKQMIERFQRHNHVKIDLDLHAVHRNASIDIEGVPVEFFPVTHSIPGSVGVALWTSYGYLVYSGEFIIDFGAPKEFQCDIQKMMEIGKKGVLALLVESSGAKHDGYTSPNHKLTNKIDHIFEDSYERIIISSYAQNVFRTQEIIELTKKYKRQIVFYGRDKYDNTNSLLRIAQRSKKPVLNVPDSLLGDKEKIGQPQYDSNYVILLSGSPRRIYHDICDIIDGGDDLLKLRKGDTFIVASPVLPGTEKIANKAHNGLYKTDAHVHLLKNKDLFSMHASKEDLKVIIQIFKPKYYIPMKGEYQHFIFNQQIAKDMGIPDKHIIIMDNGERVTFEKGELLQSRDVYEIDDVMIDGIGIGDVGEKVIDDRIQLANDGVVIVGLTISRETKEIVAQTDCQSRGFVYLKDSEYVIKHVIEICEKVVSQLKDNPDMEIAEIRSMMKEQSMKYIIKETGKKPVFIGVVVEI</sequence>
<dbReference type="EMBL" id="JAUDCK010000012">
    <property type="protein sequence ID" value="MDM8195649.1"/>
    <property type="molecule type" value="Genomic_DNA"/>
</dbReference>
<dbReference type="Pfam" id="PF07521">
    <property type="entry name" value="RMMBL"/>
    <property type="match status" value="1"/>
</dbReference>
<dbReference type="InterPro" id="IPR001279">
    <property type="entry name" value="Metallo-B-lactamas"/>
</dbReference>
<dbReference type="PANTHER" id="PTHR43694">
    <property type="entry name" value="RIBONUCLEASE J"/>
    <property type="match status" value="1"/>
</dbReference>
<keyword evidence="7" id="KW-0694">RNA-binding</keyword>
<evidence type="ECO:0000313" key="10">
    <source>
        <dbReference type="Proteomes" id="UP001529275"/>
    </source>
</evidence>
<feature type="domain" description="Metallo-beta-lactamase" evidence="8">
    <location>
        <begin position="25"/>
        <end position="218"/>
    </location>
</feature>